<dbReference type="GO" id="GO:0005634">
    <property type="term" value="C:nucleus"/>
    <property type="evidence" value="ECO:0007669"/>
    <property type="project" value="TreeGrafter"/>
</dbReference>
<dbReference type="Gene3D" id="2.30.29.30">
    <property type="entry name" value="Pleckstrin-homology domain (PH domain)/Phosphotyrosine-binding domain (PTB)"/>
    <property type="match status" value="1"/>
</dbReference>
<dbReference type="GO" id="GO:0043332">
    <property type="term" value="C:mating projection tip"/>
    <property type="evidence" value="ECO:0007669"/>
    <property type="project" value="TreeGrafter"/>
</dbReference>
<dbReference type="EMBL" id="JAACJM010000007">
    <property type="protein sequence ID" value="KAF5371726.1"/>
    <property type="molecule type" value="Genomic_DNA"/>
</dbReference>
<dbReference type="InterPro" id="IPR053026">
    <property type="entry name" value="CDC42_GEF"/>
</dbReference>
<dbReference type="AlphaFoldDB" id="A0A8H5GVC8"/>
<dbReference type="SUPFAM" id="SSF48065">
    <property type="entry name" value="DBL homology domain (DH-domain)"/>
    <property type="match status" value="1"/>
</dbReference>
<dbReference type="GO" id="GO:0030010">
    <property type="term" value="P:establishment of cell polarity"/>
    <property type="evidence" value="ECO:0007669"/>
    <property type="project" value="TreeGrafter"/>
</dbReference>
<dbReference type="GO" id="GO:0005085">
    <property type="term" value="F:guanyl-nucleotide exchange factor activity"/>
    <property type="evidence" value="ECO:0007669"/>
    <property type="project" value="InterPro"/>
</dbReference>
<organism evidence="2 3">
    <name type="scientific">Tetrapyrgos nigripes</name>
    <dbReference type="NCBI Taxonomy" id="182062"/>
    <lineage>
        <taxon>Eukaryota</taxon>
        <taxon>Fungi</taxon>
        <taxon>Dikarya</taxon>
        <taxon>Basidiomycota</taxon>
        <taxon>Agaricomycotina</taxon>
        <taxon>Agaricomycetes</taxon>
        <taxon>Agaricomycetidae</taxon>
        <taxon>Agaricales</taxon>
        <taxon>Marasmiineae</taxon>
        <taxon>Marasmiaceae</taxon>
        <taxon>Tetrapyrgos</taxon>
    </lineage>
</organism>
<dbReference type="InterPro" id="IPR011993">
    <property type="entry name" value="PH-like_dom_sf"/>
</dbReference>
<dbReference type="PROSITE" id="PS50010">
    <property type="entry name" value="DH_2"/>
    <property type="match status" value="1"/>
</dbReference>
<comment type="caution">
    <text evidence="2">The sequence shown here is derived from an EMBL/GenBank/DDBJ whole genome shotgun (WGS) entry which is preliminary data.</text>
</comment>
<dbReference type="OrthoDB" id="1594986at2759"/>
<dbReference type="Pfam" id="PF15411">
    <property type="entry name" value="PH_10"/>
    <property type="match status" value="1"/>
</dbReference>
<dbReference type="Gene3D" id="1.20.900.10">
    <property type="entry name" value="Dbl homology (DH) domain"/>
    <property type="match status" value="1"/>
</dbReference>
<dbReference type="InterPro" id="IPR033511">
    <property type="entry name" value="Cdc24/Scd1_PH_dom"/>
</dbReference>
<dbReference type="Pfam" id="PF00621">
    <property type="entry name" value="RhoGEF"/>
    <property type="match status" value="1"/>
</dbReference>
<dbReference type="PANTHER" id="PTHR47339">
    <property type="entry name" value="CELL DIVISION CONTROL PROTEIN 24"/>
    <property type="match status" value="1"/>
</dbReference>
<feature type="domain" description="DH" evidence="1">
    <location>
        <begin position="11"/>
        <end position="187"/>
    </location>
</feature>
<dbReference type="Proteomes" id="UP000559256">
    <property type="component" value="Unassembled WGS sequence"/>
</dbReference>
<accession>A0A8H5GVC8</accession>
<dbReference type="CDD" id="cd13246">
    <property type="entry name" value="PH_Scd1"/>
    <property type="match status" value="1"/>
</dbReference>
<sequence length="334" mass="38727">MSMVWDDANARRGLIVRELVETERKYVQDLELLQRYASAVFQSNIIGQDVFGILFPNIDKLVNFQHNCLFKFESIAELPWVEQRWGQAFLEREEEFLEIYGPLCANYQSASDLVIDHAQSLAALNHIIIARSELPGFIIKPISRICKYPLLLDCLLKACNLDDYPYYEELKAGSDAHKRVTDKVNEIQRQTENEQTIKDLVSRVEDWKGHQVEDFGRLLLDDVFVVTKSDIDREYNVFLFEKMFLCCKEARNPDDAINKRAGRVRSSVLKKQSMQTKKKCPLLLKGRIFLRNVFRVESQNPHTNSSASSASNQYSQYPLSVWWKGDNGEEFLTL</sequence>
<name>A0A8H5GVC8_9AGAR</name>
<evidence type="ECO:0000259" key="1">
    <source>
        <dbReference type="PROSITE" id="PS50010"/>
    </source>
</evidence>
<dbReference type="GO" id="GO:0005737">
    <property type="term" value="C:cytoplasm"/>
    <property type="evidence" value="ECO:0007669"/>
    <property type="project" value="TreeGrafter"/>
</dbReference>
<protein>
    <recommendedName>
        <fullName evidence="1">DH domain-containing protein</fullName>
    </recommendedName>
</protein>
<dbReference type="InterPro" id="IPR000219">
    <property type="entry name" value="DH_dom"/>
</dbReference>
<dbReference type="InterPro" id="IPR035899">
    <property type="entry name" value="DBL_dom_sf"/>
</dbReference>
<proteinExistence type="predicted"/>
<evidence type="ECO:0000313" key="2">
    <source>
        <dbReference type="EMBL" id="KAF5371726.1"/>
    </source>
</evidence>
<keyword evidence="3" id="KW-1185">Reference proteome</keyword>
<dbReference type="SUPFAM" id="SSF50729">
    <property type="entry name" value="PH domain-like"/>
    <property type="match status" value="1"/>
</dbReference>
<dbReference type="SMART" id="SM00325">
    <property type="entry name" value="RhoGEF"/>
    <property type="match status" value="1"/>
</dbReference>
<dbReference type="PANTHER" id="PTHR47339:SF1">
    <property type="entry name" value="CELL DIVISION CONTROL PROTEIN 24"/>
    <property type="match status" value="1"/>
</dbReference>
<dbReference type="GO" id="GO:0031106">
    <property type="term" value="P:septin ring organization"/>
    <property type="evidence" value="ECO:0007669"/>
    <property type="project" value="TreeGrafter"/>
</dbReference>
<reference evidence="2 3" key="1">
    <citation type="journal article" date="2020" name="ISME J.">
        <title>Uncovering the hidden diversity of litter-decomposition mechanisms in mushroom-forming fungi.</title>
        <authorList>
            <person name="Floudas D."/>
            <person name="Bentzer J."/>
            <person name="Ahren D."/>
            <person name="Johansson T."/>
            <person name="Persson P."/>
            <person name="Tunlid A."/>
        </authorList>
    </citation>
    <scope>NUCLEOTIDE SEQUENCE [LARGE SCALE GENOMIC DNA]</scope>
    <source>
        <strain evidence="2 3">CBS 291.85</strain>
    </source>
</reference>
<dbReference type="GO" id="GO:0000935">
    <property type="term" value="C:division septum"/>
    <property type="evidence" value="ECO:0007669"/>
    <property type="project" value="TreeGrafter"/>
</dbReference>
<gene>
    <name evidence="2" type="ORF">D9758_003403</name>
</gene>
<evidence type="ECO:0000313" key="3">
    <source>
        <dbReference type="Proteomes" id="UP000559256"/>
    </source>
</evidence>